<reference evidence="1 2" key="1">
    <citation type="journal article" date="2022" name="bioRxiv">
        <title>The genome of the oomycete Peronosclerospora sorghi, a cosmopolitan pathogen of maize and sorghum, is inflated with dispersed pseudogenes.</title>
        <authorList>
            <person name="Fletcher K."/>
            <person name="Martin F."/>
            <person name="Isakeit T."/>
            <person name="Cavanaugh K."/>
            <person name="Magill C."/>
            <person name="Michelmore R."/>
        </authorList>
    </citation>
    <scope>NUCLEOTIDE SEQUENCE [LARGE SCALE GENOMIC DNA]</scope>
    <source>
        <strain evidence="1">P6</strain>
    </source>
</reference>
<sequence length="66" mass="7264">MKKAERLSNRFASSPDGLISDEDRTFALQKSPINYLDMPDTAAYPDDGNEGEGNADGERKRSMPVS</sequence>
<protein>
    <submittedName>
        <fullName evidence="1">Uncharacterized protein</fullName>
    </submittedName>
</protein>
<evidence type="ECO:0000313" key="2">
    <source>
        <dbReference type="Proteomes" id="UP001163321"/>
    </source>
</evidence>
<dbReference type="EMBL" id="CM047591">
    <property type="protein sequence ID" value="KAI9918641.1"/>
    <property type="molecule type" value="Genomic_DNA"/>
</dbReference>
<comment type="caution">
    <text evidence="1">The sequence shown here is derived from an EMBL/GenBank/DDBJ whole genome shotgun (WGS) entry which is preliminary data.</text>
</comment>
<keyword evidence="2" id="KW-1185">Reference proteome</keyword>
<gene>
    <name evidence="1" type="ORF">PsorP6_012117</name>
</gene>
<organism evidence="1 2">
    <name type="scientific">Peronosclerospora sorghi</name>
    <dbReference type="NCBI Taxonomy" id="230839"/>
    <lineage>
        <taxon>Eukaryota</taxon>
        <taxon>Sar</taxon>
        <taxon>Stramenopiles</taxon>
        <taxon>Oomycota</taxon>
        <taxon>Peronosporomycetes</taxon>
        <taxon>Peronosporales</taxon>
        <taxon>Peronosporaceae</taxon>
        <taxon>Peronosclerospora</taxon>
    </lineage>
</organism>
<evidence type="ECO:0000313" key="1">
    <source>
        <dbReference type="EMBL" id="KAI9918641.1"/>
    </source>
</evidence>
<accession>A0ACC0WK18</accession>
<dbReference type="Proteomes" id="UP001163321">
    <property type="component" value="Chromosome 12"/>
</dbReference>
<proteinExistence type="predicted"/>
<name>A0ACC0WK18_9STRA</name>